<protein>
    <submittedName>
        <fullName evidence="1">Mpv17-like protein</fullName>
    </submittedName>
</protein>
<keyword evidence="2" id="KW-1185">Reference proteome</keyword>
<accession>A0A5N5TEE1</accession>
<evidence type="ECO:0000313" key="1">
    <source>
        <dbReference type="EMBL" id="KAB7504448.1"/>
    </source>
</evidence>
<dbReference type="AlphaFoldDB" id="A0A5N5TEE1"/>
<dbReference type="EMBL" id="SEYY01003171">
    <property type="protein sequence ID" value="KAB7504448.1"/>
    <property type="molecule type" value="Genomic_DNA"/>
</dbReference>
<comment type="caution">
    <text evidence="1">The sequence shown here is derived from an EMBL/GenBank/DDBJ whole genome shotgun (WGS) entry which is preliminary data.</text>
</comment>
<proteinExistence type="predicted"/>
<evidence type="ECO:0000313" key="2">
    <source>
        <dbReference type="Proteomes" id="UP000326759"/>
    </source>
</evidence>
<dbReference type="OrthoDB" id="430207at2759"/>
<organism evidence="1 2">
    <name type="scientific">Armadillidium nasatum</name>
    <dbReference type="NCBI Taxonomy" id="96803"/>
    <lineage>
        <taxon>Eukaryota</taxon>
        <taxon>Metazoa</taxon>
        <taxon>Ecdysozoa</taxon>
        <taxon>Arthropoda</taxon>
        <taxon>Crustacea</taxon>
        <taxon>Multicrustacea</taxon>
        <taxon>Malacostraca</taxon>
        <taxon>Eumalacostraca</taxon>
        <taxon>Peracarida</taxon>
        <taxon>Isopoda</taxon>
        <taxon>Oniscidea</taxon>
        <taxon>Crinocheta</taxon>
        <taxon>Armadillidiidae</taxon>
        <taxon>Armadillidium</taxon>
    </lineage>
</organism>
<sequence length="167" mass="18680">MQAIGRAFIKHPIIGNVIIYGSLYTGSEAFQQFMTKKVLIPEGEEPQPIDKGIITRYAIMGTCVFPHTLYHAYKYLDSKFVGPSLPMALRKLAIDALVITPVNLTIFYTGRKCVLGSRQSYQLQIFGATISSRIRRVLPDRLGVNSLLVQKARLPEESYLVGYLNGL</sequence>
<name>A0A5N5TEE1_9CRUS</name>
<dbReference type="Proteomes" id="UP000326759">
    <property type="component" value="Unassembled WGS sequence"/>
</dbReference>
<reference evidence="1 2" key="1">
    <citation type="journal article" date="2019" name="PLoS Biol.">
        <title>Sex chromosomes control vertical transmission of feminizing Wolbachia symbionts in an isopod.</title>
        <authorList>
            <person name="Becking T."/>
            <person name="Chebbi M.A."/>
            <person name="Giraud I."/>
            <person name="Moumen B."/>
            <person name="Laverre T."/>
            <person name="Caubet Y."/>
            <person name="Peccoud J."/>
            <person name="Gilbert C."/>
            <person name="Cordaux R."/>
        </authorList>
    </citation>
    <scope>NUCLEOTIDE SEQUENCE [LARGE SCALE GENOMIC DNA]</scope>
    <source>
        <strain evidence="1">ANa2</strain>
        <tissue evidence="1">Whole body excluding digestive tract and cuticle</tissue>
    </source>
</reference>
<gene>
    <name evidence="1" type="primary">mpv17l</name>
    <name evidence="1" type="ORF">Anas_05740</name>
</gene>